<protein>
    <submittedName>
        <fullName evidence="1">Ferric uptake regulator family protein</fullName>
    </submittedName>
</protein>
<dbReference type="OrthoDB" id="960626at2"/>
<dbReference type="SUPFAM" id="SSF46785">
    <property type="entry name" value="Winged helix' DNA-binding domain"/>
    <property type="match status" value="1"/>
</dbReference>
<dbReference type="EMBL" id="FNAN01000017">
    <property type="protein sequence ID" value="SDG28531.1"/>
    <property type="molecule type" value="Genomic_DNA"/>
</dbReference>
<name>A0A1G7SZY4_9BACT</name>
<dbReference type="Gene3D" id="1.10.10.10">
    <property type="entry name" value="Winged helix-like DNA-binding domain superfamily/Winged helix DNA-binding domain"/>
    <property type="match status" value="1"/>
</dbReference>
<gene>
    <name evidence="1" type="ORF">SAMN04487996_11740</name>
</gene>
<dbReference type="AlphaFoldDB" id="A0A1G7SZY4"/>
<dbReference type="RefSeq" id="WP_090155804.1">
    <property type="nucleotide sequence ID" value="NZ_FNAN01000017.1"/>
</dbReference>
<dbReference type="STRING" id="659014.SAMN04487996_11740"/>
<dbReference type="Proteomes" id="UP000198748">
    <property type="component" value="Unassembled WGS sequence"/>
</dbReference>
<evidence type="ECO:0000313" key="2">
    <source>
        <dbReference type="Proteomes" id="UP000198748"/>
    </source>
</evidence>
<evidence type="ECO:0000313" key="1">
    <source>
        <dbReference type="EMBL" id="SDG28531.1"/>
    </source>
</evidence>
<organism evidence="1 2">
    <name type="scientific">Dyadobacter soli</name>
    <dbReference type="NCBI Taxonomy" id="659014"/>
    <lineage>
        <taxon>Bacteria</taxon>
        <taxon>Pseudomonadati</taxon>
        <taxon>Bacteroidota</taxon>
        <taxon>Cytophagia</taxon>
        <taxon>Cytophagales</taxon>
        <taxon>Spirosomataceae</taxon>
        <taxon>Dyadobacter</taxon>
    </lineage>
</organism>
<proteinExistence type="predicted"/>
<dbReference type="GO" id="GO:0003700">
    <property type="term" value="F:DNA-binding transcription factor activity"/>
    <property type="evidence" value="ECO:0007669"/>
    <property type="project" value="InterPro"/>
</dbReference>
<accession>A0A1G7SZY4</accession>
<dbReference type="Pfam" id="PF01475">
    <property type="entry name" value="FUR"/>
    <property type="match status" value="1"/>
</dbReference>
<sequence>MSLSDLLLRYCSQNNIRYAGKRITVALHLDQHNEYTDGDTLWRSLRTSGVKISPATVYESLNWLVNAGFAERKVLDGRRNVFRVKSLKKMRLE</sequence>
<keyword evidence="2" id="KW-1185">Reference proteome</keyword>
<dbReference type="InterPro" id="IPR036388">
    <property type="entry name" value="WH-like_DNA-bd_sf"/>
</dbReference>
<reference evidence="2" key="1">
    <citation type="submission" date="2016-10" db="EMBL/GenBank/DDBJ databases">
        <authorList>
            <person name="Varghese N."/>
            <person name="Submissions S."/>
        </authorList>
    </citation>
    <scope>NUCLEOTIDE SEQUENCE [LARGE SCALE GENOMIC DNA]</scope>
    <source>
        <strain evidence="2">DSM 25329</strain>
    </source>
</reference>
<dbReference type="InterPro" id="IPR036390">
    <property type="entry name" value="WH_DNA-bd_sf"/>
</dbReference>
<dbReference type="InterPro" id="IPR002481">
    <property type="entry name" value="FUR"/>
</dbReference>